<reference evidence="2" key="1">
    <citation type="journal article" date="2014" name="Front. Microbiol.">
        <title>High frequency of phylogenetically diverse reductive dehalogenase-homologous genes in deep subseafloor sedimentary metagenomes.</title>
        <authorList>
            <person name="Kawai M."/>
            <person name="Futagami T."/>
            <person name="Toyoda A."/>
            <person name="Takaki Y."/>
            <person name="Nishi S."/>
            <person name="Hori S."/>
            <person name="Arai W."/>
            <person name="Tsubouchi T."/>
            <person name="Morono Y."/>
            <person name="Uchiyama I."/>
            <person name="Ito T."/>
            <person name="Fujiyama A."/>
            <person name="Inagaki F."/>
            <person name="Takami H."/>
        </authorList>
    </citation>
    <scope>NUCLEOTIDE SEQUENCE</scope>
    <source>
        <strain evidence="2">Expedition CK06-06</strain>
    </source>
</reference>
<keyword evidence="1" id="KW-0472">Membrane</keyword>
<feature type="non-terminal residue" evidence="2">
    <location>
        <position position="75"/>
    </location>
</feature>
<accession>X1MAU6</accession>
<gene>
    <name evidence="2" type="ORF">S06H3_18471</name>
</gene>
<evidence type="ECO:0000256" key="1">
    <source>
        <dbReference type="SAM" id="Phobius"/>
    </source>
</evidence>
<feature type="transmembrane region" description="Helical" evidence="1">
    <location>
        <begin position="14"/>
        <end position="33"/>
    </location>
</feature>
<proteinExistence type="predicted"/>
<protein>
    <submittedName>
        <fullName evidence="2">Uncharacterized protein</fullName>
    </submittedName>
</protein>
<keyword evidence="1" id="KW-1133">Transmembrane helix</keyword>
<name>X1MAU6_9ZZZZ</name>
<evidence type="ECO:0000313" key="2">
    <source>
        <dbReference type="EMBL" id="GAI15221.1"/>
    </source>
</evidence>
<dbReference type="EMBL" id="BARV01009347">
    <property type="protein sequence ID" value="GAI15221.1"/>
    <property type="molecule type" value="Genomic_DNA"/>
</dbReference>
<comment type="caution">
    <text evidence="2">The sequence shown here is derived from an EMBL/GenBank/DDBJ whole genome shotgun (WGS) entry which is preliminary data.</text>
</comment>
<keyword evidence="1" id="KW-0812">Transmembrane</keyword>
<dbReference type="AlphaFoldDB" id="X1MAU6"/>
<organism evidence="2">
    <name type="scientific">marine sediment metagenome</name>
    <dbReference type="NCBI Taxonomy" id="412755"/>
    <lineage>
        <taxon>unclassified sequences</taxon>
        <taxon>metagenomes</taxon>
        <taxon>ecological metagenomes</taxon>
    </lineage>
</organism>
<sequence>MSWQNIWRLAKSDYLKLVPILALAFYIAFIPHLDYLYSVHIDEWVHLALSQELMRAGSTTALSQPFYGGSDLAPV</sequence>